<dbReference type="GO" id="GO:0043027">
    <property type="term" value="F:cysteine-type endopeptidase inhibitor activity involved in apoptotic process"/>
    <property type="evidence" value="ECO:0007669"/>
    <property type="project" value="TreeGrafter"/>
</dbReference>
<feature type="compositionally biased region" description="Basic and acidic residues" evidence="6">
    <location>
        <begin position="446"/>
        <end position="465"/>
    </location>
</feature>
<keyword evidence="4" id="KW-0862">Zinc</keyword>
<evidence type="ECO:0000256" key="5">
    <source>
        <dbReference type="PROSITE-ProRule" id="PRU00175"/>
    </source>
</evidence>
<dbReference type="CDD" id="cd00022">
    <property type="entry name" value="BIR"/>
    <property type="match status" value="1"/>
</dbReference>
<dbReference type="GO" id="GO:0005737">
    <property type="term" value="C:cytoplasm"/>
    <property type="evidence" value="ECO:0007669"/>
    <property type="project" value="TreeGrafter"/>
</dbReference>
<keyword evidence="7" id="KW-0812">Transmembrane</keyword>
<evidence type="ECO:0000256" key="4">
    <source>
        <dbReference type="ARBA" id="ARBA00022833"/>
    </source>
</evidence>
<dbReference type="GO" id="GO:0005634">
    <property type="term" value="C:nucleus"/>
    <property type="evidence" value="ECO:0007669"/>
    <property type="project" value="TreeGrafter"/>
</dbReference>
<dbReference type="PROSITE" id="PS50143">
    <property type="entry name" value="BIR_REPEAT_2"/>
    <property type="match status" value="2"/>
</dbReference>
<keyword evidence="8" id="KW-0732">Signal</keyword>
<comment type="caution">
    <text evidence="10">The sequence shown here is derived from an EMBL/GenBank/DDBJ whole genome shotgun (WGS) entry which is preliminary data.</text>
</comment>
<evidence type="ECO:0000256" key="2">
    <source>
        <dbReference type="ARBA" id="ARBA00022723"/>
    </source>
</evidence>
<evidence type="ECO:0000256" key="3">
    <source>
        <dbReference type="ARBA" id="ARBA00022771"/>
    </source>
</evidence>
<dbReference type="AlphaFoldDB" id="A0A9D4CRF7"/>
<feature type="compositionally biased region" description="Polar residues" evidence="6">
    <location>
        <begin position="299"/>
        <end position="309"/>
    </location>
</feature>
<feature type="chain" id="PRO_5039217553" description="RING-type domain-containing protein" evidence="8">
    <location>
        <begin position="20"/>
        <end position="781"/>
    </location>
</feature>
<dbReference type="EMBL" id="JAIWYP010000012">
    <property type="protein sequence ID" value="KAH3729496.1"/>
    <property type="molecule type" value="Genomic_DNA"/>
</dbReference>
<feature type="transmembrane region" description="Helical" evidence="7">
    <location>
        <begin position="197"/>
        <end position="219"/>
    </location>
</feature>
<keyword evidence="3 5" id="KW-0863">Zinc-finger</keyword>
<dbReference type="OrthoDB" id="6132584at2759"/>
<feature type="region of interest" description="Disordered" evidence="6">
    <location>
        <begin position="416"/>
        <end position="482"/>
    </location>
</feature>
<dbReference type="Pfam" id="PF00653">
    <property type="entry name" value="BIR"/>
    <property type="match status" value="2"/>
</dbReference>
<dbReference type="InterPro" id="IPR011029">
    <property type="entry name" value="DEATH-like_dom_sf"/>
</dbReference>
<feature type="compositionally biased region" description="Basic and acidic residues" evidence="6">
    <location>
        <begin position="416"/>
        <end position="428"/>
    </location>
</feature>
<evidence type="ECO:0000256" key="8">
    <source>
        <dbReference type="SAM" id="SignalP"/>
    </source>
</evidence>
<keyword evidence="7" id="KW-1133">Transmembrane helix</keyword>
<evidence type="ECO:0000313" key="11">
    <source>
        <dbReference type="Proteomes" id="UP000828390"/>
    </source>
</evidence>
<dbReference type="PANTHER" id="PTHR10044">
    <property type="entry name" value="INHIBITOR OF APOPTOSIS"/>
    <property type="match status" value="1"/>
</dbReference>
<keyword evidence="2" id="KW-0479">Metal-binding</keyword>
<organism evidence="10 11">
    <name type="scientific">Dreissena polymorpha</name>
    <name type="common">Zebra mussel</name>
    <name type="synonym">Mytilus polymorpha</name>
    <dbReference type="NCBI Taxonomy" id="45954"/>
    <lineage>
        <taxon>Eukaryota</taxon>
        <taxon>Metazoa</taxon>
        <taxon>Spiralia</taxon>
        <taxon>Lophotrochozoa</taxon>
        <taxon>Mollusca</taxon>
        <taxon>Bivalvia</taxon>
        <taxon>Autobranchia</taxon>
        <taxon>Heteroconchia</taxon>
        <taxon>Euheterodonta</taxon>
        <taxon>Imparidentia</taxon>
        <taxon>Neoheterodontei</taxon>
        <taxon>Myida</taxon>
        <taxon>Dreissenoidea</taxon>
        <taxon>Dreissenidae</taxon>
        <taxon>Dreissena</taxon>
    </lineage>
</organism>
<dbReference type="GO" id="GO:0031398">
    <property type="term" value="P:positive regulation of protein ubiquitination"/>
    <property type="evidence" value="ECO:0007669"/>
    <property type="project" value="TreeGrafter"/>
</dbReference>
<reference evidence="10" key="1">
    <citation type="journal article" date="2019" name="bioRxiv">
        <title>The Genome of the Zebra Mussel, Dreissena polymorpha: A Resource for Invasive Species Research.</title>
        <authorList>
            <person name="McCartney M.A."/>
            <person name="Auch B."/>
            <person name="Kono T."/>
            <person name="Mallez S."/>
            <person name="Zhang Y."/>
            <person name="Obille A."/>
            <person name="Becker A."/>
            <person name="Abrahante J.E."/>
            <person name="Garbe J."/>
            <person name="Badalamenti J.P."/>
            <person name="Herman A."/>
            <person name="Mangelson H."/>
            <person name="Liachko I."/>
            <person name="Sullivan S."/>
            <person name="Sone E.D."/>
            <person name="Koren S."/>
            <person name="Silverstein K.A.T."/>
            <person name="Beckman K.B."/>
            <person name="Gohl D.M."/>
        </authorList>
    </citation>
    <scope>NUCLEOTIDE SEQUENCE</scope>
    <source>
        <strain evidence="10">Duluth1</strain>
        <tissue evidence="10">Whole animal</tissue>
    </source>
</reference>
<dbReference type="Pfam" id="PF13920">
    <property type="entry name" value="zf-C3HC4_3"/>
    <property type="match status" value="1"/>
</dbReference>
<dbReference type="Proteomes" id="UP000828390">
    <property type="component" value="Unassembled WGS sequence"/>
</dbReference>
<evidence type="ECO:0000259" key="9">
    <source>
        <dbReference type="PROSITE" id="PS50089"/>
    </source>
</evidence>
<dbReference type="PROSITE" id="PS50089">
    <property type="entry name" value="ZF_RING_2"/>
    <property type="match status" value="1"/>
</dbReference>
<keyword evidence="7" id="KW-0472">Membrane</keyword>
<evidence type="ECO:0000256" key="7">
    <source>
        <dbReference type="SAM" id="Phobius"/>
    </source>
</evidence>
<dbReference type="PANTHER" id="PTHR10044:SF139">
    <property type="entry name" value="DEATH-ASSOCIATED INHIBITOR OF APOPTOSIS 2"/>
    <property type="match status" value="1"/>
</dbReference>
<feature type="domain" description="RING-type" evidence="9">
    <location>
        <begin position="734"/>
        <end position="769"/>
    </location>
</feature>
<dbReference type="SMART" id="SM00238">
    <property type="entry name" value="BIR"/>
    <property type="match status" value="2"/>
</dbReference>
<evidence type="ECO:0000256" key="1">
    <source>
        <dbReference type="ARBA" id="ARBA00006672"/>
    </source>
</evidence>
<protein>
    <recommendedName>
        <fullName evidence="9">RING-type domain-containing protein</fullName>
    </recommendedName>
</protein>
<dbReference type="Gene3D" id="1.10.1170.10">
    <property type="entry name" value="Inhibitor Of Apoptosis Protein (2mihbC-IAP-1), Chain A"/>
    <property type="match status" value="3"/>
</dbReference>
<dbReference type="FunFam" id="1.10.1170.10:FF:000002">
    <property type="entry name" value="Baculoviral IAP repeat containing 7"/>
    <property type="match status" value="1"/>
</dbReference>
<dbReference type="CDD" id="cd16510">
    <property type="entry name" value="RING-HC_IAPs"/>
    <property type="match status" value="1"/>
</dbReference>
<evidence type="ECO:0000256" key="6">
    <source>
        <dbReference type="SAM" id="MobiDB-lite"/>
    </source>
</evidence>
<feature type="region of interest" description="Disordered" evidence="6">
    <location>
        <begin position="675"/>
        <end position="706"/>
    </location>
</feature>
<dbReference type="GO" id="GO:0008270">
    <property type="term" value="F:zinc ion binding"/>
    <property type="evidence" value="ECO:0007669"/>
    <property type="project" value="UniProtKB-KW"/>
</dbReference>
<dbReference type="GO" id="GO:0051726">
    <property type="term" value="P:regulation of cell cycle"/>
    <property type="evidence" value="ECO:0007669"/>
    <property type="project" value="TreeGrafter"/>
</dbReference>
<evidence type="ECO:0000313" key="10">
    <source>
        <dbReference type="EMBL" id="KAH3729496.1"/>
    </source>
</evidence>
<feature type="signal peptide" evidence="8">
    <location>
        <begin position="1"/>
        <end position="19"/>
    </location>
</feature>
<dbReference type="InterPro" id="IPR050784">
    <property type="entry name" value="IAP"/>
</dbReference>
<proteinExistence type="inferred from homology"/>
<accession>A0A9D4CRF7</accession>
<dbReference type="InterPro" id="IPR001841">
    <property type="entry name" value="Znf_RING"/>
</dbReference>
<reference evidence="10" key="2">
    <citation type="submission" date="2020-11" db="EMBL/GenBank/DDBJ databases">
        <authorList>
            <person name="McCartney M.A."/>
            <person name="Auch B."/>
            <person name="Kono T."/>
            <person name="Mallez S."/>
            <person name="Becker A."/>
            <person name="Gohl D.M."/>
            <person name="Silverstein K.A.T."/>
            <person name="Koren S."/>
            <person name="Bechman K.B."/>
            <person name="Herman A."/>
            <person name="Abrahante J.E."/>
            <person name="Garbe J."/>
        </authorList>
    </citation>
    <scope>NUCLEOTIDE SEQUENCE</scope>
    <source>
        <strain evidence="10">Duluth1</strain>
        <tissue evidence="10">Whole animal</tissue>
    </source>
</reference>
<dbReference type="GO" id="GO:0043066">
    <property type="term" value="P:negative regulation of apoptotic process"/>
    <property type="evidence" value="ECO:0007669"/>
    <property type="project" value="TreeGrafter"/>
</dbReference>
<name>A0A9D4CRF7_DREPO</name>
<comment type="similarity">
    <text evidence="1">Belongs to the IAP family.</text>
</comment>
<feature type="compositionally biased region" description="Basic residues" evidence="6">
    <location>
        <begin position="692"/>
        <end position="703"/>
    </location>
</feature>
<dbReference type="SUPFAM" id="SSF57924">
    <property type="entry name" value="Inhibitor of apoptosis (IAP) repeat"/>
    <property type="match status" value="2"/>
</dbReference>
<dbReference type="Gene3D" id="1.10.533.10">
    <property type="entry name" value="Death Domain, Fas"/>
    <property type="match status" value="1"/>
</dbReference>
<sequence length="781" mass="89302">MKDSCILLYVIVIMHIVITRFDKENKPSLTEKAWSKIKDTDYSACNRKPTNADSVGDETSLCKSPDTLKRKFHLLPLDVKKQCRVAWMSVRFTKNTYQIAYEYVYINAIIEINEHKGQPSNESIAFPKFYKSERIPTMLTLLTSRRTELMQHLRNTDNIDSVTFYTINDYRRNCCVTPSGKSASNTAVIRVFQGKSYYLEFITTYLNSIIILVVLFWLITRHPNPQIPKSTKQDPIESFTCSVLDRIFQLPIKGSNKHLYQSYFSPNIEDTVCCPVTQETQGATINNFEHDKFKIANVDSDSQSQNNRSPGDGDSSKPENATKLSTVANVKMIREWDRYISYGKCPVDSHDSNVYPSSLAKNGFYFNLEHNLSECFSCGHKVSTWEKRESVKDAHLRISPKCDFANGKDTFNVPIHDDKTNEASENEKNNGACGGEETANIQPRRKTVDSDDKLNKNVNRHDNSRNETPQEELHPVDDTIIGNPRHPDFLSQEDRMSTFLNWAFPHVAPINRLVDAGLYHTGTADEVRCFQCGGGMRNWQPGDDPWMEHAYWFPHCEFVRHRRGQDFIDMVRMGRSFERGLDIGPSERTPQPSEEEQYIEVQTFSRQRANLRAPTADTAISELHDTSMVDSVADMGFNKDHVLLALGQIRRAHPEGHRIETEELIEYLLANPQPKPYQTTSERSAIDGKAAEHKKRKQNKKKSKEIPDAVTCPENTEISVILDENEKLKQQLMCKVCMDSDACVVFQPCGHMVTCVKCASKLRKCAICRRKIEGNIRIYLG</sequence>
<keyword evidence="11" id="KW-1185">Reference proteome</keyword>
<dbReference type="GO" id="GO:0061630">
    <property type="term" value="F:ubiquitin protein ligase activity"/>
    <property type="evidence" value="ECO:0007669"/>
    <property type="project" value="TreeGrafter"/>
</dbReference>
<dbReference type="InterPro" id="IPR001370">
    <property type="entry name" value="BIR_rpt"/>
</dbReference>
<gene>
    <name evidence="10" type="ORF">DPMN_055468</name>
</gene>
<feature type="region of interest" description="Disordered" evidence="6">
    <location>
        <begin position="299"/>
        <end position="322"/>
    </location>
</feature>